<dbReference type="EMBL" id="JADGJH010000781">
    <property type="protein sequence ID" value="KAJ3122816.1"/>
    <property type="molecule type" value="Genomic_DNA"/>
</dbReference>
<dbReference type="PANTHER" id="PTHR19316">
    <property type="entry name" value="PROTEIN FOLDING REGULATOR"/>
    <property type="match status" value="1"/>
</dbReference>
<dbReference type="Gene3D" id="1.25.10.10">
    <property type="entry name" value="Leucine-rich Repeat Variant"/>
    <property type="match status" value="1"/>
</dbReference>
<dbReference type="SUPFAM" id="SSF48371">
    <property type="entry name" value="ARM repeat"/>
    <property type="match status" value="1"/>
</dbReference>
<feature type="chain" id="PRO_5042033094" evidence="1">
    <location>
        <begin position="21"/>
        <end position="336"/>
    </location>
</feature>
<name>A0AAD5XGC6_9FUNG</name>
<dbReference type="InterPro" id="IPR011989">
    <property type="entry name" value="ARM-like"/>
</dbReference>
<feature type="signal peptide" evidence="1">
    <location>
        <begin position="1"/>
        <end position="20"/>
    </location>
</feature>
<dbReference type="AlphaFoldDB" id="A0AAD5XGC6"/>
<organism evidence="2 3">
    <name type="scientific">Physocladia obscura</name>
    <dbReference type="NCBI Taxonomy" id="109957"/>
    <lineage>
        <taxon>Eukaryota</taxon>
        <taxon>Fungi</taxon>
        <taxon>Fungi incertae sedis</taxon>
        <taxon>Chytridiomycota</taxon>
        <taxon>Chytridiomycota incertae sedis</taxon>
        <taxon>Chytridiomycetes</taxon>
        <taxon>Chytridiales</taxon>
        <taxon>Chytriomycetaceae</taxon>
        <taxon>Physocladia</taxon>
    </lineage>
</organism>
<sequence length="336" mass="37598">MKILRITILFSAVFAFAAEARYENNDLSHNDKNELQRTNAAVERVAHSFAQDCVRVFVPTIEWKQIQKDECIPAGLHIRINLETGLKEAKLRSADDDNDGGGENNNSDINGFKHSLSLVAAQDSASLDLNENTDPESTEEKLLSPHLPDESLKKHLLLLEDDLGDFDEGASFMENITLQSRLVRIISIHPDYKIRTLAARVYAVAVSNNLMAQQAALSSLDSFLRALTNEQHPLVRKSLINSTAALLRGNKVSSRIFWKKGGFRKLMHVYHDAMNNHEKYLLSKILILIKDLFNVEMLVEGSTIDRQGLELLADAGFCQSDIVSVDEGIRALCESR</sequence>
<evidence type="ECO:0000313" key="3">
    <source>
        <dbReference type="Proteomes" id="UP001211907"/>
    </source>
</evidence>
<comment type="caution">
    <text evidence="2">The sequence shown here is derived from an EMBL/GenBank/DDBJ whole genome shotgun (WGS) entry which is preliminary data.</text>
</comment>
<evidence type="ECO:0000256" key="1">
    <source>
        <dbReference type="SAM" id="SignalP"/>
    </source>
</evidence>
<dbReference type="PANTHER" id="PTHR19316:SF18">
    <property type="entry name" value="HSP70-BINDING PROTEIN 1"/>
    <property type="match status" value="1"/>
</dbReference>
<evidence type="ECO:0000313" key="2">
    <source>
        <dbReference type="EMBL" id="KAJ3122816.1"/>
    </source>
</evidence>
<gene>
    <name evidence="2" type="primary">SIL1</name>
    <name evidence="2" type="ORF">HK100_011839</name>
</gene>
<dbReference type="InterPro" id="IPR016024">
    <property type="entry name" value="ARM-type_fold"/>
</dbReference>
<keyword evidence="3" id="KW-1185">Reference proteome</keyword>
<dbReference type="InterPro" id="IPR050693">
    <property type="entry name" value="Hsp70_NEF-Inhibitors"/>
</dbReference>
<protein>
    <submittedName>
        <fullName evidence="2">Nucleotide exchange factor sil1</fullName>
    </submittedName>
</protein>
<dbReference type="Proteomes" id="UP001211907">
    <property type="component" value="Unassembled WGS sequence"/>
</dbReference>
<accession>A0AAD5XGC6</accession>
<reference evidence="2" key="1">
    <citation type="submission" date="2020-05" db="EMBL/GenBank/DDBJ databases">
        <title>Phylogenomic resolution of chytrid fungi.</title>
        <authorList>
            <person name="Stajich J.E."/>
            <person name="Amses K."/>
            <person name="Simmons R."/>
            <person name="Seto K."/>
            <person name="Myers J."/>
            <person name="Bonds A."/>
            <person name="Quandt C.A."/>
            <person name="Barry K."/>
            <person name="Liu P."/>
            <person name="Grigoriev I."/>
            <person name="Longcore J.E."/>
            <person name="James T.Y."/>
        </authorList>
    </citation>
    <scope>NUCLEOTIDE SEQUENCE</scope>
    <source>
        <strain evidence="2">JEL0513</strain>
    </source>
</reference>
<dbReference type="GO" id="GO:0005783">
    <property type="term" value="C:endoplasmic reticulum"/>
    <property type="evidence" value="ECO:0007669"/>
    <property type="project" value="TreeGrafter"/>
</dbReference>
<dbReference type="GO" id="GO:0000774">
    <property type="term" value="F:adenyl-nucleotide exchange factor activity"/>
    <property type="evidence" value="ECO:0007669"/>
    <property type="project" value="TreeGrafter"/>
</dbReference>
<keyword evidence="1" id="KW-0732">Signal</keyword>
<proteinExistence type="predicted"/>